<dbReference type="Proteomes" id="UP000199310">
    <property type="component" value="Unassembled WGS sequence"/>
</dbReference>
<name>A0A1I0S795_9BACT</name>
<gene>
    <name evidence="1" type="ORF">SAMN04488122_4378</name>
</gene>
<evidence type="ECO:0000313" key="2">
    <source>
        <dbReference type="Proteomes" id="UP000199310"/>
    </source>
</evidence>
<organism evidence="1 2">
    <name type="scientific">Chitinophaga arvensicola</name>
    <dbReference type="NCBI Taxonomy" id="29529"/>
    <lineage>
        <taxon>Bacteria</taxon>
        <taxon>Pseudomonadati</taxon>
        <taxon>Bacteroidota</taxon>
        <taxon>Chitinophagia</taxon>
        <taxon>Chitinophagales</taxon>
        <taxon>Chitinophagaceae</taxon>
        <taxon>Chitinophaga</taxon>
    </lineage>
</organism>
<accession>A0A1I0S795</accession>
<sequence length="146" mass="16227">MNRIPTSIKSAVVLIAFSFLYTGCNTYCFGTKISVEIGILFPGDSVSIYADNTLIATKSVKEIVSVAIRDKRNKVAEICATKDSILINIFYSSMDTSQHIPSRDTSFYIHPKEIRGFSIAVDKIHEIAVFFDKVNGGYGIYEPNSR</sequence>
<protein>
    <submittedName>
        <fullName evidence="1">Uncharacterized protein</fullName>
    </submittedName>
</protein>
<dbReference type="RefSeq" id="WP_089898033.1">
    <property type="nucleotide sequence ID" value="NZ_FOJG01000002.1"/>
</dbReference>
<dbReference type="EMBL" id="FOJG01000002">
    <property type="protein sequence ID" value="SEW51617.1"/>
    <property type="molecule type" value="Genomic_DNA"/>
</dbReference>
<evidence type="ECO:0000313" key="1">
    <source>
        <dbReference type="EMBL" id="SEW51617.1"/>
    </source>
</evidence>
<dbReference type="OrthoDB" id="676996at2"/>
<proteinExistence type="predicted"/>
<reference evidence="2" key="1">
    <citation type="submission" date="2016-10" db="EMBL/GenBank/DDBJ databases">
        <authorList>
            <person name="Varghese N."/>
            <person name="Submissions S."/>
        </authorList>
    </citation>
    <scope>NUCLEOTIDE SEQUENCE [LARGE SCALE GENOMIC DNA]</scope>
    <source>
        <strain evidence="2">DSM 3695</strain>
    </source>
</reference>
<dbReference type="AlphaFoldDB" id="A0A1I0S795"/>
<keyword evidence="2" id="KW-1185">Reference proteome</keyword>